<evidence type="ECO:0000313" key="1">
    <source>
        <dbReference type="EMBL" id="ROQ92199.1"/>
    </source>
</evidence>
<comment type="caution">
    <text evidence="1">The sequence shown here is derived from an EMBL/GenBank/DDBJ whole genome shotgun (WGS) entry which is preliminary data.</text>
</comment>
<evidence type="ECO:0000313" key="2">
    <source>
        <dbReference type="Proteomes" id="UP000276223"/>
    </source>
</evidence>
<keyword evidence="2" id="KW-1185">Reference proteome</keyword>
<name>A0A3N1US45_9BACT</name>
<dbReference type="EMBL" id="RJVA01000012">
    <property type="protein sequence ID" value="ROQ92199.1"/>
    <property type="molecule type" value="Genomic_DNA"/>
</dbReference>
<accession>A0A3N1US45</accession>
<gene>
    <name evidence="1" type="ORF">EDC27_1895</name>
</gene>
<dbReference type="Proteomes" id="UP000276223">
    <property type="component" value="Unassembled WGS sequence"/>
</dbReference>
<protein>
    <submittedName>
        <fullName evidence="1">Uncharacterized protein</fullName>
    </submittedName>
</protein>
<proteinExistence type="predicted"/>
<sequence length="75" mass="8118">MPVGAVEEKAQELCDLWGDRLPLAASTHEAEKDIDVRANLDGAKIAHKQTQTAAARECIVGHVNAVNRCFAFCRG</sequence>
<organism evidence="1 2">
    <name type="scientific">Desulfosoma caldarium</name>
    <dbReference type="NCBI Taxonomy" id="610254"/>
    <lineage>
        <taxon>Bacteria</taxon>
        <taxon>Pseudomonadati</taxon>
        <taxon>Thermodesulfobacteriota</taxon>
        <taxon>Syntrophobacteria</taxon>
        <taxon>Syntrophobacterales</taxon>
        <taxon>Syntrophobacteraceae</taxon>
        <taxon>Desulfosoma</taxon>
    </lineage>
</organism>
<dbReference type="AlphaFoldDB" id="A0A3N1US45"/>
<reference evidence="1 2" key="1">
    <citation type="submission" date="2018-11" db="EMBL/GenBank/DDBJ databases">
        <title>Genomic Encyclopedia of Type Strains, Phase IV (KMG-IV): sequencing the most valuable type-strain genomes for metagenomic binning, comparative biology and taxonomic classification.</title>
        <authorList>
            <person name="Goeker M."/>
        </authorList>
    </citation>
    <scope>NUCLEOTIDE SEQUENCE [LARGE SCALE GENOMIC DNA]</scope>
    <source>
        <strain evidence="1 2">DSM 22027</strain>
    </source>
</reference>